<reference evidence="2" key="1">
    <citation type="journal article" date="2022" name="Mol. Ecol. Resour.">
        <title>The genomes of chicory, endive, great burdock and yacon provide insights into Asteraceae palaeo-polyploidization history and plant inulin production.</title>
        <authorList>
            <person name="Fan W."/>
            <person name="Wang S."/>
            <person name="Wang H."/>
            <person name="Wang A."/>
            <person name="Jiang F."/>
            <person name="Liu H."/>
            <person name="Zhao H."/>
            <person name="Xu D."/>
            <person name="Zhang Y."/>
        </authorList>
    </citation>
    <scope>NUCLEOTIDE SEQUENCE [LARGE SCALE GENOMIC DNA]</scope>
    <source>
        <strain evidence="2">cv. Yunnan</strain>
    </source>
</reference>
<comment type="caution">
    <text evidence="1">The sequence shown here is derived from an EMBL/GenBank/DDBJ whole genome shotgun (WGS) entry which is preliminary data.</text>
</comment>
<evidence type="ECO:0000313" key="1">
    <source>
        <dbReference type="EMBL" id="KAI3675819.1"/>
    </source>
</evidence>
<protein>
    <submittedName>
        <fullName evidence="1">Uncharacterized protein</fullName>
    </submittedName>
</protein>
<accession>A0ACB8XVT1</accession>
<keyword evidence="2" id="KW-1185">Reference proteome</keyword>
<dbReference type="EMBL" id="CM042046">
    <property type="protein sequence ID" value="KAI3675819.1"/>
    <property type="molecule type" value="Genomic_DNA"/>
</dbReference>
<sequence length="67" mass="7751">MVVRSEQVSSFNYPNSEKTLLPLHPRSFLRKLKSFSVKSQKICNPFSTLHIPPPLLHGRHGYYRSVV</sequence>
<evidence type="ECO:0000313" key="2">
    <source>
        <dbReference type="Proteomes" id="UP001056120"/>
    </source>
</evidence>
<reference evidence="1 2" key="2">
    <citation type="journal article" date="2022" name="Mol. Ecol. Resour.">
        <title>The genomes of chicory, endive, great burdock and yacon provide insights into Asteraceae paleo-polyploidization history and plant inulin production.</title>
        <authorList>
            <person name="Fan W."/>
            <person name="Wang S."/>
            <person name="Wang H."/>
            <person name="Wang A."/>
            <person name="Jiang F."/>
            <person name="Liu H."/>
            <person name="Zhao H."/>
            <person name="Xu D."/>
            <person name="Zhang Y."/>
        </authorList>
    </citation>
    <scope>NUCLEOTIDE SEQUENCE [LARGE SCALE GENOMIC DNA]</scope>
    <source>
        <strain evidence="2">cv. Yunnan</strain>
        <tissue evidence="1">Leaves</tissue>
    </source>
</reference>
<dbReference type="Proteomes" id="UP001056120">
    <property type="component" value="Linkage Group LG29"/>
</dbReference>
<name>A0ACB8XVT1_9ASTR</name>
<gene>
    <name evidence="1" type="ORF">L1987_85415</name>
</gene>
<proteinExistence type="predicted"/>
<organism evidence="1 2">
    <name type="scientific">Smallanthus sonchifolius</name>
    <dbReference type="NCBI Taxonomy" id="185202"/>
    <lineage>
        <taxon>Eukaryota</taxon>
        <taxon>Viridiplantae</taxon>
        <taxon>Streptophyta</taxon>
        <taxon>Embryophyta</taxon>
        <taxon>Tracheophyta</taxon>
        <taxon>Spermatophyta</taxon>
        <taxon>Magnoliopsida</taxon>
        <taxon>eudicotyledons</taxon>
        <taxon>Gunneridae</taxon>
        <taxon>Pentapetalae</taxon>
        <taxon>asterids</taxon>
        <taxon>campanulids</taxon>
        <taxon>Asterales</taxon>
        <taxon>Asteraceae</taxon>
        <taxon>Asteroideae</taxon>
        <taxon>Heliantheae alliance</taxon>
        <taxon>Millerieae</taxon>
        <taxon>Smallanthus</taxon>
    </lineage>
</organism>